<feature type="region of interest" description="Disordered" evidence="10">
    <location>
        <begin position="383"/>
        <end position="425"/>
    </location>
</feature>
<dbReference type="PANTHER" id="PTHR10972:SF205">
    <property type="entry name" value="OXYSTEROL-BINDING PROTEIN 1"/>
    <property type="match status" value="1"/>
</dbReference>
<keyword evidence="13" id="KW-1185">Reference proteome</keyword>
<dbReference type="Proteomes" id="UP000838412">
    <property type="component" value="Chromosome 1"/>
</dbReference>
<evidence type="ECO:0000256" key="2">
    <source>
        <dbReference type="ARBA" id="ARBA00008842"/>
    </source>
</evidence>
<dbReference type="Pfam" id="PF00169">
    <property type="entry name" value="PH"/>
    <property type="match status" value="1"/>
</dbReference>
<dbReference type="Gene3D" id="2.40.160.120">
    <property type="match status" value="1"/>
</dbReference>
<evidence type="ECO:0000256" key="3">
    <source>
        <dbReference type="ARBA" id="ARBA00022448"/>
    </source>
</evidence>
<keyword evidence="7" id="KW-0472">Membrane</keyword>
<dbReference type="GO" id="GO:0097038">
    <property type="term" value="C:perinuclear endoplasmic reticulum"/>
    <property type="evidence" value="ECO:0007669"/>
    <property type="project" value="TreeGrafter"/>
</dbReference>
<dbReference type="InterPro" id="IPR000648">
    <property type="entry name" value="Oxysterol-bd"/>
</dbReference>
<feature type="compositionally biased region" description="Acidic residues" evidence="10">
    <location>
        <begin position="283"/>
        <end position="292"/>
    </location>
</feature>
<evidence type="ECO:0000256" key="5">
    <source>
        <dbReference type="ARBA" id="ARBA00023055"/>
    </source>
</evidence>
<protein>
    <recommendedName>
        <fullName evidence="9">Oxysterol-binding protein</fullName>
    </recommendedName>
</protein>
<evidence type="ECO:0000313" key="12">
    <source>
        <dbReference type="EMBL" id="CAH1233258.1"/>
    </source>
</evidence>
<evidence type="ECO:0000259" key="11">
    <source>
        <dbReference type="PROSITE" id="PS50003"/>
    </source>
</evidence>
<dbReference type="FunFam" id="2.40.160.120:FF:000003">
    <property type="entry name" value="Oxysterol-binding protein"/>
    <property type="match status" value="1"/>
</dbReference>
<dbReference type="PROSITE" id="PS01013">
    <property type="entry name" value="OSBP"/>
    <property type="match status" value="1"/>
</dbReference>
<dbReference type="EMBL" id="OV696686">
    <property type="protein sequence ID" value="CAH1233258.1"/>
    <property type="molecule type" value="Genomic_DNA"/>
</dbReference>
<proteinExistence type="inferred from homology"/>
<gene>
    <name evidence="12" type="primary">OSBP</name>
    <name evidence="12" type="ORF">BLAG_LOCUS2079</name>
</gene>
<evidence type="ECO:0000313" key="13">
    <source>
        <dbReference type="Proteomes" id="UP000838412"/>
    </source>
</evidence>
<dbReference type="OrthoDB" id="1854502at2759"/>
<evidence type="ECO:0000256" key="6">
    <source>
        <dbReference type="ARBA" id="ARBA00023121"/>
    </source>
</evidence>
<sequence length="820" mass="92405">MPDSKQSAPSKGKAAPDEFKGWLFKWTNYLKGYQRRWFVLSNGLLSYYRTQAEMAHTCRGTINLAGAYIDVEDSCNFVISNGGTQCYHLKASSEVERQRWVTALELAKAKAIRLMESGASDDDEDGQSHTSPDKNEIQNTLRILSAKLEDLNTCNDLIAKHGAALQRSLSELEMLDKENSTDVQSKVKAVNERATLFRITSNAMINACADYLDLAQTQGRKWQKTLQYEREQRLRLEETVETLARQHNSLEQQVRAQASQGSLKTAPNVKASADGKPESTAGSDDEDGEFFDAIDETPDSEFRTITIPDSHLTHRALMRRFPGTNPSMLGLTGTHLRTPSGVSAASMASEASEGAGKDFVYISSSDEETADKPEEFGVKAKKKLERTASQHSVDSTSSSGGPRTPQTPSKVPKEPRRRRRTRIPEKPNISLNLWSIMKNCIGKELSKIPMPVNFNEPISMLQRLTEDFEYADILNKAAQLESSTEQLAYVAAFTASAYSTTTQRTGKPFNPLLGETYELDLTEEFGWRAITEQVSHHPPAAAAYVDSKHGWESWQEFTMTSKFRGKYLNIIPQGIAHLKFTATGNHYTWRKVTSIVHNIIVGKLWIDQSGEMDIVNHKTGDKCHLVYTPYSYFSRETPRKVTGVVTDKDGQAHYVLSGTWDKKIEYAKIVKDQTGGNGRGKSVYQTTAPKVIWVRSNPPPWNTTMYNFTEMAMFLNEPEDDVAPTDSRNRPDQRAMENGHWNDANTLKVQLEEKQRAKRKQREAEAAQAATEGKAYEGYKPVWFEKKLDPQTKNFIHMYKGNYWDSKAQEDFAHCPDIYL</sequence>
<keyword evidence="4" id="KW-0597">Phosphoprotein</keyword>
<dbReference type="PROSITE" id="PS50003">
    <property type="entry name" value="PH_DOMAIN"/>
    <property type="match status" value="1"/>
</dbReference>
<keyword evidence="6" id="KW-0446">Lipid-binding</keyword>
<feature type="domain" description="PH" evidence="11">
    <location>
        <begin position="16"/>
        <end position="109"/>
    </location>
</feature>
<keyword evidence="5 9" id="KW-0445">Lipid transport</keyword>
<dbReference type="Pfam" id="PF01237">
    <property type="entry name" value="Oxysterol_BP"/>
    <property type="match status" value="1"/>
</dbReference>
<dbReference type="InterPro" id="IPR037239">
    <property type="entry name" value="OSBP_sf"/>
</dbReference>
<name>A0A8J9W505_BRALA</name>
<dbReference type="GO" id="GO:0032934">
    <property type="term" value="F:sterol binding"/>
    <property type="evidence" value="ECO:0007669"/>
    <property type="project" value="TreeGrafter"/>
</dbReference>
<dbReference type="AlphaFoldDB" id="A0A8J9W505"/>
<feature type="region of interest" description="Disordered" evidence="10">
    <location>
        <begin position="247"/>
        <end position="292"/>
    </location>
</feature>
<comment type="subcellular location">
    <subcellularLocation>
        <location evidence="1">Membrane</location>
        <topology evidence="1">Peripheral membrane protein</topology>
    </subcellularLocation>
</comment>
<keyword evidence="3 9" id="KW-0813">Transport</keyword>
<evidence type="ECO:0000256" key="7">
    <source>
        <dbReference type="ARBA" id="ARBA00023136"/>
    </source>
</evidence>
<dbReference type="CDD" id="cd13284">
    <property type="entry name" value="PH_OSBP_ORP4"/>
    <property type="match status" value="1"/>
</dbReference>
<dbReference type="InterPro" id="IPR001849">
    <property type="entry name" value="PH_domain"/>
</dbReference>
<dbReference type="GO" id="GO:0005829">
    <property type="term" value="C:cytosol"/>
    <property type="evidence" value="ECO:0007669"/>
    <property type="project" value="TreeGrafter"/>
</dbReference>
<feature type="compositionally biased region" description="Polar residues" evidence="10">
    <location>
        <begin position="387"/>
        <end position="409"/>
    </location>
</feature>
<dbReference type="FunFam" id="2.30.29.30:FF:000074">
    <property type="entry name" value="Oxysterol-binding protein"/>
    <property type="match status" value="1"/>
</dbReference>
<dbReference type="InterPro" id="IPR018494">
    <property type="entry name" value="Oxysterol-bd_CS"/>
</dbReference>
<evidence type="ECO:0000256" key="1">
    <source>
        <dbReference type="ARBA" id="ARBA00004170"/>
    </source>
</evidence>
<evidence type="ECO:0000256" key="9">
    <source>
        <dbReference type="RuleBase" id="RU003845"/>
    </source>
</evidence>
<evidence type="ECO:0000256" key="4">
    <source>
        <dbReference type="ARBA" id="ARBA00022553"/>
    </source>
</evidence>
<evidence type="ECO:0000256" key="8">
    <source>
        <dbReference type="RuleBase" id="RU003844"/>
    </source>
</evidence>
<dbReference type="PANTHER" id="PTHR10972">
    <property type="entry name" value="OXYSTEROL-BINDING PROTEIN-RELATED"/>
    <property type="match status" value="1"/>
</dbReference>
<organism evidence="12 13">
    <name type="scientific">Branchiostoma lanceolatum</name>
    <name type="common">Common lancelet</name>
    <name type="synonym">Amphioxus lanceolatum</name>
    <dbReference type="NCBI Taxonomy" id="7740"/>
    <lineage>
        <taxon>Eukaryota</taxon>
        <taxon>Metazoa</taxon>
        <taxon>Chordata</taxon>
        <taxon>Cephalochordata</taxon>
        <taxon>Leptocardii</taxon>
        <taxon>Amphioxiformes</taxon>
        <taxon>Branchiostomatidae</taxon>
        <taxon>Branchiostoma</taxon>
    </lineage>
</organism>
<dbReference type="GO" id="GO:0006869">
    <property type="term" value="P:lipid transport"/>
    <property type="evidence" value="ECO:0007669"/>
    <property type="project" value="UniProtKB-KW"/>
</dbReference>
<dbReference type="SUPFAM" id="SSF50729">
    <property type="entry name" value="PH domain-like"/>
    <property type="match status" value="1"/>
</dbReference>
<dbReference type="SMART" id="SM00233">
    <property type="entry name" value="PH"/>
    <property type="match status" value="1"/>
</dbReference>
<comment type="similarity">
    <text evidence="2 8">Belongs to the OSBP family.</text>
</comment>
<dbReference type="GO" id="GO:0005886">
    <property type="term" value="C:plasma membrane"/>
    <property type="evidence" value="ECO:0007669"/>
    <property type="project" value="TreeGrafter"/>
</dbReference>
<evidence type="ECO:0000256" key="10">
    <source>
        <dbReference type="SAM" id="MobiDB-lite"/>
    </source>
</evidence>
<dbReference type="SUPFAM" id="SSF144000">
    <property type="entry name" value="Oxysterol-binding protein-like"/>
    <property type="match status" value="1"/>
</dbReference>
<feature type="compositionally biased region" description="Polar residues" evidence="10">
    <location>
        <begin position="247"/>
        <end position="265"/>
    </location>
</feature>
<dbReference type="Gene3D" id="2.30.29.30">
    <property type="entry name" value="Pleckstrin-homology domain (PH domain)/Phosphotyrosine-binding domain (PTB)"/>
    <property type="match status" value="1"/>
</dbReference>
<reference evidence="12" key="1">
    <citation type="submission" date="2022-01" db="EMBL/GenBank/DDBJ databases">
        <authorList>
            <person name="Braso-Vives M."/>
        </authorList>
    </citation>
    <scope>NUCLEOTIDE SEQUENCE</scope>
</reference>
<dbReference type="InterPro" id="IPR011993">
    <property type="entry name" value="PH-like_dom_sf"/>
</dbReference>
<accession>A0A8J9W505</accession>